<dbReference type="AlphaFoldDB" id="A0A0E0NQ42"/>
<sequence>MPMDLKDLPYVKDVSFSHAMIQTDEYCLLRSHNQQNVIDQKETARLLGSLVHPDAPGFAEVKNTVLPCRGCDLAPSNLDA</sequence>
<protein>
    <submittedName>
        <fullName evidence="1">Uncharacterized protein</fullName>
    </submittedName>
</protein>
<dbReference type="EnsemblPlants" id="ORUFI03G04560.1">
    <property type="protein sequence ID" value="ORUFI03G04560.1"/>
    <property type="gene ID" value="ORUFI03G04560"/>
</dbReference>
<evidence type="ECO:0000313" key="1">
    <source>
        <dbReference type="EnsemblPlants" id="ORUFI03G04560.1"/>
    </source>
</evidence>
<reference evidence="1" key="2">
    <citation type="submission" date="2015-06" db="UniProtKB">
        <authorList>
            <consortium name="EnsemblPlants"/>
        </authorList>
    </citation>
    <scope>IDENTIFICATION</scope>
</reference>
<reference evidence="2" key="1">
    <citation type="submission" date="2013-06" db="EMBL/GenBank/DDBJ databases">
        <authorList>
            <person name="Zhao Q."/>
        </authorList>
    </citation>
    <scope>NUCLEOTIDE SEQUENCE</scope>
    <source>
        <strain evidence="2">cv. W1943</strain>
    </source>
</reference>
<accession>A0A0E0NQ42</accession>
<proteinExistence type="predicted"/>
<evidence type="ECO:0000313" key="2">
    <source>
        <dbReference type="Proteomes" id="UP000008022"/>
    </source>
</evidence>
<dbReference type="Proteomes" id="UP000008022">
    <property type="component" value="Unassembled WGS sequence"/>
</dbReference>
<dbReference type="Gramene" id="ORUFI03G04560.1">
    <property type="protein sequence ID" value="ORUFI03G04560.1"/>
    <property type="gene ID" value="ORUFI03G04560"/>
</dbReference>
<dbReference type="OMA" id="MPMDLKD"/>
<name>A0A0E0NQ42_ORYRU</name>
<organism evidence="1 2">
    <name type="scientific">Oryza rufipogon</name>
    <name type="common">Brownbeard rice</name>
    <name type="synonym">Asian wild rice</name>
    <dbReference type="NCBI Taxonomy" id="4529"/>
    <lineage>
        <taxon>Eukaryota</taxon>
        <taxon>Viridiplantae</taxon>
        <taxon>Streptophyta</taxon>
        <taxon>Embryophyta</taxon>
        <taxon>Tracheophyta</taxon>
        <taxon>Spermatophyta</taxon>
        <taxon>Magnoliopsida</taxon>
        <taxon>Liliopsida</taxon>
        <taxon>Poales</taxon>
        <taxon>Poaceae</taxon>
        <taxon>BOP clade</taxon>
        <taxon>Oryzoideae</taxon>
        <taxon>Oryzeae</taxon>
        <taxon>Oryzinae</taxon>
        <taxon>Oryza</taxon>
    </lineage>
</organism>
<keyword evidence="2" id="KW-1185">Reference proteome</keyword>